<proteinExistence type="inferred from homology"/>
<evidence type="ECO:0000313" key="19">
    <source>
        <dbReference type="Proteomes" id="UP001258315"/>
    </source>
</evidence>
<dbReference type="SUPFAM" id="SSF81573">
    <property type="entry name" value="F1F0 ATP synthase subunit B, membrane domain"/>
    <property type="match status" value="1"/>
</dbReference>
<evidence type="ECO:0000256" key="15">
    <source>
        <dbReference type="HAMAP-Rule" id="MF_01398"/>
    </source>
</evidence>
<reference evidence="19" key="1">
    <citation type="submission" date="2023-07" db="EMBL/GenBank/DDBJ databases">
        <title>Functional and genomic diversity of the sorghum phyllosphere microbiome.</title>
        <authorList>
            <person name="Shade A."/>
        </authorList>
    </citation>
    <scope>NUCLEOTIDE SEQUENCE [LARGE SCALE GENOMIC DNA]</scope>
    <source>
        <strain evidence="19">SORGH_AS_0422</strain>
    </source>
</reference>
<comment type="caution">
    <text evidence="18">The sequence shown here is derived from an EMBL/GenBank/DDBJ whole genome shotgun (WGS) entry which is preliminary data.</text>
</comment>
<evidence type="ECO:0000256" key="2">
    <source>
        <dbReference type="ARBA" id="ARBA00022448"/>
    </source>
</evidence>
<sequence length="169" mass="18973">MEQLFEGLLNDHLGFVVWAALAFIILLILLGKFAWKPIMTAIGERERSIEDALLKAEAAKEEMARLTNENEQLLKEARAERDLILREAKHLKDQIVAEAKNSANVEGAKMIEKAKLEINSLKAIAMADVKNQVATLSLEIAEKVLRKEFANQNAQDELVADLLKEVKIK</sequence>
<keyword evidence="9 15" id="KW-0472">Membrane</keyword>
<evidence type="ECO:0000256" key="11">
    <source>
        <dbReference type="ARBA" id="ARBA00025198"/>
    </source>
</evidence>
<dbReference type="InterPro" id="IPR002146">
    <property type="entry name" value="ATP_synth_b/b'su_bac/chlpt"/>
</dbReference>
<keyword evidence="4 15" id="KW-0138">CF(0)</keyword>
<evidence type="ECO:0000256" key="16">
    <source>
        <dbReference type="RuleBase" id="RU003848"/>
    </source>
</evidence>
<evidence type="ECO:0000256" key="12">
    <source>
        <dbReference type="ARBA" id="ARBA00025614"/>
    </source>
</evidence>
<keyword evidence="2 15" id="KW-0813">Transport</keyword>
<keyword evidence="3 15" id="KW-1003">Cell membrane</keyword>
<dbReference type="InterPro" id="IPR050059">
    <property type="entry name" value="ATP_synthase_B_chain"/>
</dbReference>
<comment type="similarity">
    <text evidence="1 15 16">Belongs to the ATPase B chain family.</text>
</comment>
<evidence type="ECO:0000256" key="7">
    <source>
        <dbReference type="ARBA" id="ARBA00022989"/>
    </source>
</evidence>
<organism evidence="18 19">
    <name type="scientific">Mucilaginibacter terrae</name>
    <dbReference type="NCBI Taxonomy" id="1955052"/>
    <lineage>
        <taxon>Bacteria</taxon>
        <taxon>Pseudomonadati</taxon>
        <taxon>Bacteroidota</taxon>
        <taxon>Sphingobacteriia</taxon>
        <taxon>Sphingobacteriales</taxon>
        <taxon>Sphingobacteriaceae</taxon>
        <taxon>Mucilaginibacter</taxon>
    </lineage>
</organism>
<keyword evidence="17" id="KW-0175">Coiled coil</keyword>
<dbReference type="PANTHER" id="PTHR33445">
    <property type="entry name" value="ATP SYNTHASE SUBUNIT B', CHLOROPLASTIC"/>
    <property type="match status" value="1"/>
</dbReference>
<dbReference type="Pfam" id="PF00430">
    <property type="entry name" value="ATP-synt_B"/>
    <property type="match status" value="1"/>
</dbReference>
<evidence type="ECO:0000313" key="18">
    <source>
        <dbReference type="EMBL" id="MDT3402812.1"/>
    </source>
</evidence>
<evidence type="ECO:0000256" key="4">
    <source>
        <dbReference type="ARBA" id="ARBA00022547"/>
    </source>
</evidence>
<protein>
    <recommendedName>
        <fullName evidence="15">ATP synthase subunit b</fullName>
    </recommendedName>
    <alternativeName>
        <fullName evidence="15">ATP synthase F(0) sector subunit b</fullName>
    </alternativeName>
    <alternativeName>
        <fullName evidence="15">ATPase subunit I</fullName>
    </alternativeName>
    <alternativeName>
        <fullName evidence="15">F-type ATPase subunit b</fullName>
        <shortName evidence="15">F-ATPase subunit b</shortName>
    </alternativeName>
</protein>
<name>A0ABU3GSQ5_9SPHI</name>
<evidence type="ECO:0000256" key="5">
    <source>
        <dbReference type="ARBA" id="ARBA00022692"/>
    </source>
</evidence>
<evidence type="ECO:0000256" key="8">
    <source>
        <dbReference type="ARBA" id="ARBA00023065"/>
    </source>
</evidence>
<keyword evidence="6 15" id="KW-0375">Hydrogen ion transport</keyword>
<dbReference type="Gene3D" id="1.20.5.620">
    <property type="entry name" value="F1F0 ATP synthase subunit B, membrane domain"/>
    <property type="match status" value="1"/>
</dbReference>
<keyword evidence="7 15" id="KW-1133">Transmembrane helix</keyword>
<evidence type="ECO:0000256" key="14">
    <source>
        <dbReference type="ARBA" id="ARBA00037847"/>
    </source>
</evidence>
<gene>
    <name evidence="15" type="primary">atpF</name>
    <name evidence="18" type="ORF">QE417_001884</name>
</gene>
<evidence type="ECO:0000256" key="10">
    <source>
        <dbReference type="ARBA" id="ARBA00023310"/>
    </source>
</evidence>
<dbReference type="PANTHER" id="PTHR33445:SF1">
    <property type="entry name" value="ATP SYNTHASE SUBUNIT B"/>
    <property type="match status" value="1"/>
</dbReference>
<evidence type="ECO:0000256" key="17">
    <source>
        <dbReference type="SAM" id="Coils"/>
    </source>
</evidence>
<comment type="subunit">
    <text evidence="13">F-type ATPases have 2 components, F(1) - the catalytic core - and F(0) - the membrane proton channel. F(1) has five subunits: alpha(3), beta(3), gamma(1), delta(1), epsilon(1). F(0) has four main subunits: a(1), b(2) and c(10-14). The alpha and beta chains form an alternating ring which encloses part of the gamma chain. F(1) is attached to F(0) by a central stalk formed by the gamma and epsilon chains, while a peripheral stalk is formed by the delta and b chains.</text>
</comment>
<dbReference type="InterPro" id="IPR028987">
    <property type="entry name" value="ATP_synth_B-like_membr_sf"/>
</dbReference>
<evidence type="ECO:0000256" key="1">
    <source>
        <dbReference type="ARBA" id="ARBA00005513"/>
    </source>
</evidence>
<dbReference type="NCBIfam" id="TIGR01144">
    <property type="entry name" value="ATP_synt_b"/>
    <property type="match status" value="1"/>
</dbReference>
<comment type="subunit">
    <text evidence="15">F-type ATPases have 2 components, F(1) - the catalytic core - and F(0) - the membrane proton channel. F(1) has five subunits: alpha(3), beta(3), gamma(1), delta(1), epsilon(1). F(0) has three main subunits: a(1), b(2) and c(10-14). The alpha and beta chains form an alternating ring which encloses part of the gamma chain. F(1) is attached to F(0) by a central stalk formed by the gamma and epsilon chains, while a peripheral stalk is formed by the delta and b chains.</text>
</comment>
<evidence type="ECO:0000256" key="9">
    <source>
        <dbReference type="ARBA" id="ARBA00023136"/>
    </source>
</evidence>
<comment type="function">
    <text evidence="11 15">F(1)F(0) ATP synthase produces ATP from ADP in the presence of a proton or sodium gradient. F-type ATPases consist of two structural domains, F(1) containing the extramembraneous catalytic core and F(0) containing the membrane proton channel, linked together by a central stalk and a peripheral stalk. During catalysis, ATP synthesis in the catalytic domain of F(1) is coupled via a rotary mechanism of the central stalk subunits to proton translocation.</text>
</comment>
<evidence type="ECO:0000256" key="13">
    <source>
        <dbReference type="ARBA" id="ARBA00026054"/>
    </source>
</evidence>
<comment type="function">
    <text evidence="12">Component of the F(0) channel, it forms part of the peripheral stalk, linking F(1) to F(0). The b'-subunit is a diverged and duplicated form of b found in plants and photosynthetic bacteria.</text>
</comment>
<dbReference type="Proteomes" id="UP001258315">
    <property type="component" value="Unassembled WGS sequence"/>
</dbReference>
<accession>A0ABU3GSQ5</accession>
<keyword evidence="10 15" id="KW-0066">ATP synthesis</keyword>
<comment type="subcellular location">
    <subcellularLocation>
        <location evidence="15">Cell membrane</location>
        <topology evidence="15">Single-pass membrane protein</topology>
    </subcellularLocation>
    <subcellularLocation>
        <location evidence="14">Endomembrane system</location>
        <topology evidence="14">Single-pass membrane protein</topology>
    </subcellularLocation>
</comment>
<evidence type="ECO:0000256" key="6">
    <source>
        <dbReference type="ARBA" id="ARBA00022781"/>
    </source>
</evidence>
<dbReference type="HAMAP" id="MF_01398">
    <property type="entry name" value="ATP_synth_b_bprime"/>
    <property type="match status" value="1"/>
</dbReference>
<keyword evidence="19" id="KW-1185">Reference proteome</keyword>
<evidence type="ECO:0000256" key="3">
    <source>
        <dbReference type="ARBA" id="ARBA00022475"/>
    </source>
</evidence>
<keyword evidence="5 15" id="KW-0812">Transmembrane</keyword>
<feature type="coiled-coil region" evidence="17">
    <location>
        <begin position="42"/>
        <end position="94"/>
    </location>
</feature>
<feature type="transmembrane region" description="Helical" evidence="15">
    <location>
        <begin position="12"/>
        <end position="35"/>
    </location>
</feature>
<keyword evidence="8 15" id="KW-0406">Ion transport</keyword>
<dbReference type="RefSeq" id="WP_311949500.1">
    <property type="nucleotide sequence ID" value="NZ_JAVLVU010000001.1"/>
</dbReference>
<dbReference type="CDD" id="cd06503">
    <property type="entry name" value="ATP-synt_Fo_b"/>
    <property type="match status" value="1"/>
</dbReference>
<dbReference type="InterPro" id="IPR005864">
    <property type="entry name" value="ATP_synth_F0_bsu_bac"/>
</dbReference>
<dbReference type="EMBL" id="JAVLVU010000001">
    <property type="protein sequence ID" value="MDT3402812.1"/>
    <property type="molecule type" value="Genomic_DNA"/>
</dbReference>